<dbReference type="RefSeq" id="WP_269257379.1">
    <property type="nucleotide sequence ID" value="NZ_JAKHMK010000015.1"/>
</dbReference>
<accession>A0ABT4K7U3</accession>
<comment type="caution">
    <text evidence="1">The sequence shown here is derived from an EMBL/GenBank/DDBJ whole genome shotgun (WGS) entry which is preliminary data.</text>
</comment>
<name>A0ABT4K7U3_9LACO</name>
<keyword evidence="2" id="KW-1185">Reference proteome</keyword>
<proteinExistence type="predicted"/>
<gene>
    <name evidence="1" type="ORF">L2504_06640</name>
</gene>
<protein>
    <submittedName>
        <fullName evidence="1">Uncharacterized protein</fullName>
    </submittedName>
</protein>
<organism evidence="1 2">
    <name type="scientific">Limosilactobacillus vaginalis</name>
    <dbReference type="NCBI Taxonomy" id="1633"/>
    <lineage>
        <taxon>Bacteria</taxon>
        <taxon>Bacillati</taxon>
        <taxon>Bacillota</taxon>
        <taxon>Bacilli</taxon>
        <taxon>Lactobacillales</taxon>
        <taxon>Lactobacillaceae</taxon>
        <taxon>Limosilactobacillus</taxon>
    </lineage>
</organism>
<reference evidence="1 2" key="1">
    <citation type="submission" date="2022-01" db="EMBL/GenBank/DDBJ databases">
        <title>VMRC isolate genome collection.</title>
        <authorList>
            <person name="France M."/>
            <person name="Rutt L."/>
            <person name="Humphrys M."/>
            <person name="Ravel J."/>
        </authorList>
    </citation>
    <scope>NUCLEOTIDE SEQUENCE [LARGE SCALE GENOMIC DNA]</scope>
    <source>
        <strain evidence="1 2">C0030B4</strain>
    </source>
</reference>
<dbReference type="Proteomes" id="UP001527392">
    <property type="component" value="Unassembled WGS sequence"/>
</dbReference>
<evidence type="ECO:0000313" key="2">
    <source>
        <dbReference type="Proteomes" id="UP001527392"/>
    </source>
</evidence>
<sequence>MTDGHLARLTKTLETSGLNKSVSQMSNAVSAVKPTMEAINSIKPFTETMKLNNKQLASQIGK</sequence>
<dbReference type="EMBL" id="JAKHMS010000016">
    <property type="protein sequence ID" value="MCZ3781806.1"/>
    <property type="molecule type" value="Genomic_DNA"/>
</dbReference>
<evidence type="ECO:0000313" key="1">
    <source>
        <dbReference type="EMBL" id="MCZ3781806.1"/>
    </source>
</evidence>